<feature type="compositionally biased region" description="Basic and acidic residues" evidence="1">
    <location>
        <begin position="30"/>
        <end position="41"/>
    </location>
</feature>
<sequence length="750" mass="79059">MTYSSSGPSLAQVLDMDMDMEMALDMDQDSPSRNRDRDTIHVDQSPSTLSRPKSPSFSSSDLSELQSFQHHSRSASNHRHDYDHSRSTKSEKSITHNLLHRAHLQLHRLETVDDKTSDEPADHGHSQLHKTGHHSHHSHQRLHRSISPANLHRRAATPDNAQAHAHADSNALKPRAEQDLFTQVVQTVSVIQVVDAAGSPIEVQTHFAPPATVVVDSASGITVAAISDPEPKLSAAAAASDPAQAPAAAESYNAPSSPAAAPTAVETPGLTNLLPSAQIPDATVSDSVPEPVNDTTVLPTADLPSDLVPPTNPVTSTDPDFASQETTSPAAPTTDVDTTVTDASGSETLVTTDDLSVTTTEEPTTQIETTTSDLTSETTQTTEETSEATAEATTDVTQSEPNRSTTTIPTISNTATRARSSSTVIVVSSTFVTSSINPTLSTQSYSDSVYSSISAQETWSSGWWGADDSEGSVGGAAGDATADNPPPAPTNTSATNETDTGTLSPQQKQVIGGVVGGVTGVAFLAFFVLFALRYKKKHPEGGLLGGNLSATRTISGPTSGPDGGSMAERSSASTAVTAVLAGLVGKKQQQPAEPAPASERGFYRVSGKKLPSVLQAGGDGYSDPRTEPPSSSGGRANRESVMSGTSDYWRGSMAWDPNQQESHHLALGTPMRPISGVPVIRSGPARTPVTESNPFTDPRSQNPKGMASEDQLGQDLSLLVMDRLARRQDSRSGYDRFCLLFRIALPYVDT</sequence>
<evidence type="ECO:0008006" key="5">
    <source>
        <dbReference type="Google" id="ProtNLM"/>
    </source>
</evidence>
<feature type="region of interest" description="Disordered" evidence="1">
    <location>
        <begin position="585"/>
        <end position="604"/>
    </location>
</feature>
<keyword evidence="2" id="KW-1133">Transmembrane helix</keyword>
<feature type="compositionally biased region" description="Low complexity" evidence="1">
    <location>
        <begin position="326"/>
        <end position="394"/>
    </location>
</feature>
<comment type="caution">
    <text evidence="3">The sequence shown here is derived from an EMBL/GenBank/DDBJ whole genome shotgun (WGS) entry which is preliminary data.</text>
</comment>
<organism evidence="3 4">
    <name type="scientific">Fusarium culmorum</name>
    <dbReference type="NCBI Taxonomy" id="5516"/>
    <lineage>
        <taxon>Eukaryota</taxon>
        <taxon>Fungi</taxon>
        <taxon>Dikarya</taxon>
        <taxon>Ascomycota</taxon>
        <taxon>Pezizomycotina</taxon>
        <taxon>Sordariomycetes</taxon>
        <taxon>Hypocreomycetidae</taxon>
        <taxon>Hypocreales</taxon>
        <taxon>Nectriaceae</taxon>
        <taxon>Fusarium</taxon>
    </lineage>
</organism>
<feature type="region of interest" description="Disordered" evidence="1">
    <location>
        <begin position="113"/>
        <end position="144"/>
    </location>
</feature>
<name>A0A2T4H263_FUSCU</name>
<feature type="region of interest" description="Disordered" evidence="1">
    <location>
        <begin position="463"/>
        <end position="504"/>
    </location>
</feature>
<evidence type="ECO:0000256" key="1">
    <source>
        <dbReference type="SAM" id="MobiDB-lite"/>
    </source>
</evidence>
<feature type="region of interest" description="Disordered" evidence="1">
    <location>
        <begin position="613"/>
        <end position="644"/>
    </location>
</feature>
<feature type="region of interest" description="Disordered" evidence="1">
    <location>
        <begin position="541"/>
        <end position="572"/>
    </location>
</feature>
<dbReference type="OMA" id="HESHNIP"/>
<accession>A0A2T4H263</accession>
<evidence type="ECO:0000313" key="3">
    <source>
        <dbReference type="EMBL" id="PTD09865.1"/>
    </source>
</evidence>
<feature type="compositionally biased region" description="Basic and acidic residues" evidence="1">
    <location>
        <begin position="113"/>
        <end position="125"/>
    </location>
</feature>
<feature type="compositionally biased region" description="Low complexity" evidence="1">
    <location>
        <begin position="47"/>
        <end position="67"/>
    </location>
</feature>
<evidence type="ECO:0000256" key="2">
    <source>
        <dbReference type="SAM" id="Phobius"/>
    </source>
</evidence>
<gene>
    <name evidence="3" type="ORF">FCULG_00008564</name>
</gene>
<feature type="compositionally biased region" description="Basic and acidic residues" evidence="1">
    <location>
        <begin position="78"/>
        <end position="93"/>
    </location>
</feature>
<feature type="compositionally biased region" description="Basic residues" evidence="1">
    <location>
        <begin position="126"/>
        <end position="144"/>
    </location>
</feature>
<feature type="region of interest" description="Disordered" evidence="1">
    <location>
        <begin position="1"/>
        <end position="93"/>
    </location>
</feature>
<feature type="compositionally biased region" description="Polar residues" evidence="1">
    <location>
        <begin position="628"/>
        <end position="644"/>
    </location>
</feature>
<feature type="compositionally biased region" description="Polar residues" evidence="1">
    <location>
        <begin position="548"/>
        <end position="558"/>
    </location>
</feature>
<feature type="region of interest" description="Disordered" evidence="1">
    <location>
        <begin position="247"/>
        <end position="267"/>
    </location>
</feature>
<keyword evidence="2" id="KW-0472">Membrane</keyword>
<dbReference type="OrthoDB" id="5421784at2759"/>
<keyword evidence="2" id="KW-0812">Transmembrane</keyword>
<feature type="compositionally biased region" description="Acidic residues" evidence="1">
    <location>
        <begin position="16"/>
        <end position="28"/>
    </location>
</feature>
<feature type="compositionally biased region" description="Polar residues" evidence="1">
    <location>
        <begin position="689"/>
        <end position="703"/>
    </location>
</feature>
<dbReference type="Proteomes" id="UP000241587">
    <property type="component" value="Unassembled WGS sequence"/>
</dbReference>
<reference evidence="3 4" key="1">
    <citation type="submission" date="2018-02" db="EMBL/GenBank/DDBJ databases">
        <title>Fusarium culmorum secondary metabolites in fungal-bacterial-plant interactions.</title>
        <authorList>
            <person name="Schmidt R."/>
        </authorList>
    </citation>
    <scope>NUCLEOTIDE SEQUENCE [LARGE SCALE GENOMIC DNA]</scope>
    <source>
        <strain evidence="3 4">PV</strain>
    </source>
</reference>
<dbReference type="AlphaFoldDB" id="A0A2T4H263"/>
<feature type="transmembrane region" description="Helical" evidence="2">
    <location>
        <begin position="510"/>
        <end position="532"/>
    </location>
</feature>
<feature type="compositionally biased region" description="Low complexity" evidence="1">
    <location>
        <begin position="247"/>
        <end position="264"/>
    </location>
</feature>
<evidence type="ECO:0000313" key="4">
    <source>
        <dbReference type="Proteomes" id="UP000241587"/>
    </source>
</evidence>
<proteinExistence type="predicted"/>
<keyword evidence="4" id="KW-1185">Reference proteome</keyword>
<feature type="region of interest" description="Disordered" evidence="1">
    <location>
        <begin position="685"/>
        <end position="711"/>
    </location>
</feature>
<protein>
    <recommendedName>
        <fullName evidence="5">Mid2 domain-containing protein</fullName>
    </recommendedName>
</protein>
<feature type="region of interest" description="Disordered" evidence="1">
    <location>
        <begin position="281"/>
        <end position="408"/>
    </location>
</feature>
<dbReference type="EMBL" id="PVEM01000003">
    <property type="protein sequence ID" value="PTD09865.1"/>
    <property type="molecule type" value="Genomic_DNA"/>
</dbReference>